<feature type="compositionally biased region" description="Basic and acidic residues" evidence="1">
    <location>
        <begin position="1014"/>
        <end position="1024"/>
    </location>
</feature>
<feature type="transmembrane region" description="Helical" evidence="2">
    <location>
        <begin position="200"/>
        <end position="219"/>
    </location>
</feature>
<evidence type="ECO:0000256" key="1">
    <source>
        <dbReference type="SAM" id="MobiDB-lite"/>
    </source>
</evidence>
<dbReference type="Proteomes" id="UP000289152">
    <property type="component" value="Unassembled WGS sequence"/>
</dbReference>
<feature type="region of interest" description="Disordered" evidence="1">
    <location>
        <begin position="310"/>
        <end position="402"/>
    </location>
</feature>
<name>A0A4Q1BCD2_TREME</name>
<keyword evidence="2" id="KW-1133">Transmembrane helix</keyword>
<proteinExistence type="predicted"/>
<evidence type="ECO:0000256" key="2">
    <source>
        <dbReference type="SAM" id="Phobius"/>
    </source>
</evidence>
<feature type="compositionally biased region" description="Polar residues" evidence="1">
    <location>
        <begin position="546"/>
        <end position="564"/>
    </location>
</feature>
<evidence type="ECO:0000313" key="4">
    <source>
        <dbReference type="Proteomes" id="UP000289152"/>
    </source>
</evidence>
<accession>A0A4Q1BCD2</accession>
<keyword evidence="2" id="KW-0812">Transmembrane</keyword>
<feature type="compositionally biased region" description="Polar residues" evidence="1">
    <location>
        <begin position="463"/>
        <end position="481"/>
    </location>
</feature>
<feature type="compositionally biased region" description="Basic and acidic residues" evidence="1">
    <location>
        <begin position="854"/>
        <end position="982"/>
    </location>
</feature>
<feature type="compositionally biased region" description="Basic and acidic residues" evidence="1">
    <location>
        <begin position="636"/>
        <end position="647"/>
    </location>
</feature>
<organism evidence="3 4">
    <name type="scientific">Tremella mesenterica</name>
    <name type="common">Jelly fungus</name>
    <dbReference type="NCBI Taxonomy" id="5217"/>
    <lineage>
        <taxon>Eukaryota</taxon>
        <taxon>Fungi</taxon>
        <taxon>Dikarya</taxon>
        <taxon>Basidiomycota</taxon>
        <taxon>Agaricomycotina</taxon>
        <taxon>Tremellomycetes</taxon>
        <taxon>Tremellales</taxon>
        <taxon>Tremellaceae</taxon>
        <taxon>Tremella</taxon>
    </lineage>
</organism>
<gene>
    <name evidence="3" type="ORF">M231_06219</name>
</gene>
<feature type="transmembrane region" description="Helical" evidence="2">
    <location>
        <begin position="231"/>
        <end position="254"/>
    </location>
</feature>
<feature type="region of interest" description="Disordered" evidence="1">
    <location>
        <begin position="634"/>
        <end position="749"/>
    </location>
</feature>
<feature type="compositionally biased region" description="Polar residues" evidence="1">
    <location>
        <begin position="586"/>
        <end position="614"/>
    </location>
</feature>
<sequence length="1030" mass="113294">MARPTVSWIGYNFFRLTAVIFLTWAFVAQFLALASDIQAKNHISTTLVSQTIAADTGQSSSSSASLTSVALTSTTASLPPIVLGEGSSTPSITADAGDAITATTTATSSILGLEQSLPTYIPGERPRRFYGRRAFKGDRVLVSRDEIQDSGWVAGSSLPDQPGGTGFAILSRLIIAVSISILILAQVGSPEDFLYHHLGWLGPQSTTLFLGLLQIIISVENLRTYEKKGFLIPAWALLVIGSLNVVFGLILRLISRRMPKTPPPALWFNISHRFFFWTRLPKCYAQLFQKPKPASDLEDDEKQDIEEGLITDPVAAMTQEQDPSKVRKPRGERDASREDRHGRPEERKAKKEGLRRTAEKDERLERYRDVRQGGYPTFSGNDPNTAGRHVPAGTLERGKDGREVYLNEAEKARAMKQPLTSRQPKQLSTGNPVIEGARRERRSPPRPLTLAQPKQEEYVAKPESSTLPKPNIPPQVNSVNEQVPAHLTPGAPSRLQRDVSTEAMKHRSATVYDYNLFDEFRKSVHSVKAAATDLGPQFPLPPNRLADTNSRGQNGEGSSQSNVRASPGSDALVRSPSGTMFRRPPQRQTLLNPPTRSNSVPPQTSMEDTTTVTPNKILLPSQVTAALKALDQVNQVDKDSKDEGDQKKKPKKARELSSGNQSATASAPSKRSMTGARFELSPLSEVSEDSHPSAGVPNTARTIGIKSPSTARNLDAAGVTHTPSHMKTPKTAGTVGSIGSEGSVGGGSEEEVDVGEKATMEQVTGIRIPGVGWTLPMSLGSFNILGGGESTGPSETLNDGGSVIDDGEENGVEVERPGMVARKSSNEVDPSRREEKEQAEVRANDEVPESGATGERKSEVKKDKDVRSERRERSEAGEGSRSRAQEKSEDKKQPDLRQSEEKRRLKYEKASREERSKREKKDGDERITEGKEERKRMKDIDHSVEGKERRKVARDETSEEREERRKRLKERALREKLGDSEIRSSGSSEGRKDKIKRSKSERIKPTPIDEGTSEEIKRRERRSSSIDLNT</sequence>
<reference evidence="3 4" key="1">
    <citation type="submission" date="2016-06" db="EMBL/GenBank/DDBJ databases">
        <title>Evolution of pathogenesis and genome organization in the Tremellales.</title>
        <authorList>
            <person name="Cuomo C."/>
            <person name="Litvintseva A."/>
            <person name="Heitman J."/>
            <person name="Chen Y."/>
            <person name="Sun S."/>
            <person name="Springer D."/>
            <person name="Dromer F."/>
            <person name="Young S."/>
            <person name="Zeng Q."/>
            <person name="Chapman S."/>
            <person name="Gujja S."/>
            <person name="Saif S."/>
            <person name="Birren B."/>
        </authorList>
    </citation>
    <scope>NUCLEOTIDE SEQUENCE [LARGE SCALE GENOMIC DNA]</scope>
    <source>
        <strain evidence="3 4">ATCC 28783</strain>
    </source>
</reference>
<keyword evidence="2" id="KW-0472">Membrane</keyword>
<protein>
    <submittedName>
        <fullName evidence="3">Uncharacterized protein</fullName>
    </submittedName>
</protein>
<keyword evidence="4" id="KW-1185">Reference proteome</keyword>
<feature type="region of interest" description="Disordered" evidence="1">
    <location>
        <begin position="786"/>
        <end position="1030"/>
    </location>
</feature>
<feature type="compositionally biased region" description="Basic and acidic residues" evidence="1">
    <location>
        <begin position="824"/>
        <end position="845"/>
    </location>
</feature>
<feature type="transmembrane region" description="Helical" evidence="2">
    <location>
        <begin position="12"/>
        <end position="34"/>
    </location>
</feature>
<feature type="region of interest" description="Disordered" evidence="1">
    <location>
        <begin position="414"/>
        <end position="498"/>
    </location>
</feature>
<evidence type="ECO:0000313" key="3">
    <source>
        <dbReference type="EMBL" id="RXK36498.1"/>
    </source>
</evidence>
<dbReference type="EMBL" id="SDIL01000095">
    <property type="protein sequence ID" value="RXK36498.1"/>
    <property type="molecule type" value="Genomic_DNA"/>
</dbReference>
<feature type="compositionally biased region" description="Polar residues" evidence="1">
    <location>
        <begin position="657"/>
        <end position="672"/>
    </location>
</feature>
<feature type="compositionally biased region" description="Polar residues" evidence="1">
    <location>
        <begin position="418"/>
        <end position="431"/>
    </location>
</feature>
<dbReference type="STRING" id="5217.A0A4Q1BCD2"/>
<dbReference type="InParanoid" id="A0A4Q1BCD2"/>
<feature type="compositionally biased region" description="Basic and acidic residues" evidence="1">
    <location>
        <begin position="322"/>
        <end position="371"/>
    </location>
</feature>
<comment type="caution">
    <text evidence="3">The sequence shown here is derived from an EMBL/GenBank/DDBJ whole genome shotgun (WGS) entry which is preliminary data.</text>
</comment>
<dbReference type="OrthoDB" id="2596913at2759"/>
<dbReference type="AlphaFoldDB" id="A0A4Q1BCD2"/>
<feature type="transmembrane region" description="Helical" evidence="2">
    <location>
        <begin position="167"/>
        <end position="188"/>
    </location>
</feature>
<feature type="region of interest" description="Disordered" evidence="1">
    <location>
        <begin position="533"/>
        <end position="615"/>
    </location>
</feature>